<dbReference type="EMBL" id="GBRH01199322">
    <property type="protein sequence ID" value="JAD98573.1"/>
    <property type="molecule type" value="Transcribed_RNA"/>
</dbReference>
<organism evidence="1">
    <name type="scientific">Arundo donax</name>
    <name type="common">Giant reed</name>
    <name type="synonym">Donax arundinaceus</name>
    <dbReference type="NCBI Taxonomy" id="35708"/>
    <lineage>
        <taxon>Eukaryota</taxon>
        <taxon>Viridiplantae</taxon>
        <taxon>Streptophyta</taxon>
        <taxon>Embryophyta</taxon>
        <taxon>Tracheophyta</taxon>
        <taxon>Spermatophyta</taxon>
        <taxon>Magnoliopsida</taxon>
        <taxon>Liliopsida</taxon>
        <taxon>Poales</taxon>
        <taxon>Poaceae</taxon>
        <taxon>PACMAD clade</taxon>
        <taxon>Arundinoideae</taxon>
        <taxon>Arundineae</taxon>
        <taxon>Arundo</taxon>
    </lineage>
</organism>
<proteinExistence type="predicted"/>
<name>A0A0A9EHT7_ARUDO</name>
<accession>A0A0A9EHT7</accession>
<evidence type="ECO:0000313" key="1">
    <source>
        <dbReference type="EMBL" id="JAD98573.1"/>
    </source>
</evidence>
<sequence>MRKRAWFIHPFIAFSEKGRNQGGPGTSTV</sequence>
<reference evidence="1" key="1">
    <citation type="submission" date="2014-09" db="EMBL/GenBank/DDBJ databases">
        <authorList>
            <person name="Magalhaes I.L.F."/>
            <person name="Oliveira U."/>
            <person name="Santos F.R."/>
            <person name="Vidigal T.H.D.A."/>
            <person name="Brescovit A.D."/>
            <person name="Santos A.J."/>
        </authorList>
    </citation>
    <scope>NUCLEOTIDE SEQUENCE</scope>
    <source>
        <tissue evidence="1">Shoot tissue taken approximately 20 cm above the soil surface</tissue>
    </source>
</reference>
<reference evidence="1" key="2">
    <citation type="journal article" date="2015" name="Data Brief">
        <title>Shoot transcriptome of the giant reed, Arundo donax.</title>
        <authorList>
            <person name="Barrero R.A."/>
            <person name="Guerrero F.D."/>
            <person name="Moolhuijzen P."/>
            <person name="Goolsby J.A."/>
            <person name="Tidwell J."/>
            <person name="Bellgard S.E."/>
            <person name="Bellgard M.I."/>
        </authorList>
    </citation>
    <scope>NUCLEOTIDE SEQUENCE</scope>
    <source>
        <tissue evidence="1">Shoot tissue taken approximately 20 cm above the soil surface</tissue>
    </source>
</reference>
<protein>
    <submittedName>
        <fullName evidence="1">Uncharacterized protein</fullName>
    </submittedName>
</protein>
<dbReference type="AlphaFoldDB" id="A0A0A9EHT7"/>